<dbReference type="Proteomes" id="UP000178323">
    <property type="component" value="Unassembled WGS sequence"/>
</dbReference>
<sequence>MGEFEKFLEEAKKTFVCLRCGECCFAWEVRMPDGSRKPERQNCKFLAPRQRVDGKWKQSSCSIHGNSEMPQECAAAIFSPSCCQMGVAIWGMVKKQYPSDKLPDIVEEAFQEGAATKIKIFG</sequence>
<evidence type="ECO:0000313" key="1">
    <source>
        <dbReference type="EMBL" id="OGF21509.1"/>
    </source>
</evidence>
<proteinExistence type="predicted"/>
<evidence type="ECO:0000313" key="2">
    <source>
        <dbReference type="Proteomes" id="UP000178323"/>
    </source>
</evidence>
<comment type="caution">
    <text evidence="1">The sequence shown here is derived from an EMBL/GenBank/DDBJ whole genome shotgun (WGS) entry which is preliminary data.</text>
</comment>
<accession>A0A1F5S4C2</accession>
<dbReference type="EMBL" id="MFFS01000060">
    <property type="protein sequence ID" value="OGF21509.1"/>
    <property type="molecule type" value="Genomic_DNA"/>
</dbReference>
<gene>
    <name evidence="1" type="ORF">A2Y83_04505</name>
</gene>
<dbReference type="AlphaFoldDB" id="A0A1F5S4C2"/>
<reference evidence="1 2" key="1">
    <citation type="journal article" date="2016" name="Nat. Commun.">
        <title>Thousands of microbial genomes shed light on interconnected biogeochemical processes in an aquifer system.</title>
        <authorList>
            <person name="Anantharaman K."/>
            <person name="Brown C.T."/>
            <person name="Hug L.A."/>
            <person name="Sharon I."/>
            <person name="Castelle C.J."/>
            <person name="Probst A.J."/>
            <person name="Thomas B.C."/>
            <person name="Singh A."/>
            <person name="Wilkins M.J."/>
            <person name="Karaoz U."/>
            <person name="Brodie E.L."/>
            <person name="Williams K.H."/>
            <person name="Hubbard S.S."/>
            <person name="Banfield J.F."/>
        </authorList>
    </citation>
    <scope>NUCLEOTIDE SEQUENCE [LARGE SCALE GENOMIC DNA]</scope>
</reference>
<organism evidence="1 2">
    <name type="scientific">Candidatus Falkowbacteria bacterium RBG_13_39_14</name>
    <dbReference type="NCBI Taxonomy" id="1797985"/>
    <lineage>
        <taxon>Bacteria</taxon>
        <taxon>Candidatus Falkowiibacteriota</taxon>
    </lineage>
</organism>
<name>A0A1F5S4C2_9BACT</name>
<protein>
    <submittedName>
        <fullName evidence="1">Uncharacterized protein</fullName>
    </submittedName>
</protein>